<proteinExistence type="predicted"/>
<dbReference type="SUPFAM" id="SSF49599">
    <property type="entry name" value="TRAF domain-like"/>
    <property type="match status" value="1"/>
</dbReference>
<dbReference type="InterPro" id="IPR036322">
    <property type="entry name" value="WD40_repeat_dom_sf"/>
</dbReference>
<dbReference type="PANTHER" id="PTHR19848">
    <property type="entry name" value="WD40 REPEAT PROTEIN"/>
    <property type="match status" value="1"/>
</dbReference>
<keyword evidence="7" id="KW-0175">Coiled coil</keyword>
<dbReference type="EMBL" id="ASPP01020472">
    <property type="protein sequence ID" value="ETO13660.1"/>
    <property type="molecule type" value="Genomic_DNA"/>
</dbReference>
<keyword evidence="9" id="KW-0418">Kinase</keyword>
<reference evidence="9 10" key="1">
    <citation type="journal article" date="2013" name="Curr. Biol.">
        <title>The Genome of the Foraminiferan Reticulomyxa filosa.</title>
        <authorList>
            <person name="Glockner G."/>
            <person name="Hulsmann N."/>
            <person name="Schleicher M."/>
            <person name="Noegel A.A."/>
            <person name="Eichinger L."/>
            <person name="Gallinger C."/>
            <person name="Pawlowski J."/>
            <person name="Sierra R."/>
            <person name="Euteneuer U."/>
            <person name="Pillet L."/>
            <person name="Moustafa A."/>
            <person name="Platzer M."/>
            <person name="Groth M."/>
            <person name="Szafranski K."/>
            <person name="Schliwa M."/>
        </authorList>
    </citation>
    <scope>NUCLEOTIDE SEQUENCE [LARGE SCALE GENOMIC DNA]</scope>
</reference>
<dbReference type="InterPro" id="IPR020472">
    <property type="entry name" value="WD40_PAC1"/>
</dbReference>
<protein>
    <submittedName>
        <fullName evidence="9">Serine/threonine protein kinase</fullName>
    </submittedName>
</protein>
<feature type="domain" description="TRAF-type" evidence="8">
    <location>
        <begin position="150"/>
        <end position="186"/>
    </location>
</feature>
<feature type="non-terminal residue" evidence="9">
    <location>
        <position position="580"/>
    </location>
</feature>
<dbReference type="Gene3D" id="2.130.10.10">
    <property type="entry name" value="YVTN repeat-like/Quinoprotein amine dehydrogenase"/>
    <property type="match status" value="2"/>
</dbReference>
<keyword evidence="4" id="KW-0863">Zinc-finger</keyword>
<dbReference type="Pfam" id="PF00400">
    <property type="entry name" value="WD40"/>
    <property type="match status" value="4"/>
</dbReference>
<dbReference type="PROSITE" id="PS00678">
    <property type="entry name" value="WD_REPEATS_1"/>
    <property type="match status" value="3"/>
</dbReference>
<keyword evidence="3" id="KW-0677">Repeat</keyword>
<evidence type="ECO:0000256" key="5">
    <source>
        <dbReference type="ARBA" id="ARBA00022833"/>
    </source>
</evidence>
<evidence type="ECO:0000256" key="7">
    <source>
        <dbReference type="SAM" id="Coils"/>
    </source>
</evidence>
<dbReference type="GO" id="GO:0008270">
    <property type="term" value="F:zinc ion binding"/>
    <property type="evidence" value="ECO:0007669"/>
    <property type="project" value="UniProtKB-KW"/>
</dbReference>
<dbReference type="PANTHER" id="PTHR19848:SF8">
    <property type="entry name" value="F-BOX AND WD REPEAT DOMAIN CONTAINING 7"/>
    <property type="match status" value="1"/>
</dbReference>
<dbReference type="InterPro" id="IPR019775">
    <property type="entry name" value="WD40_repeat_CS"/>
</dbReference>
<dbReference type="SMART" id="SM00320">
    <property type="entry name" value="WD40"/>
    <property type="match status" value="4"/>
</dbReference>
<evidence type="ECO:0000256" key="4">
    <source>
        <dbReference type="ARBA" id="ARBA00022771"/>
    </source>
</evidence>
<dbReference type="InterPro" id="IPR001293">
    <property type="entry name" value="Znf_TRAF"/>
</dbReference>
<keyword evidence="9" id="KW-0723">Serine/threonine-protein kinase</keyword>
<evidence type="ECO:0000256" key="2">
    <source>
        <dbReference type="ARBA" id="ARBA00022723"/>
    </source>
</evidence>
<comment type="caution">
    <text evidence="9">The sequence shown here is derived from an EMBL/GenBank/DDBJ whole genome shotgun (WGS) entry which is preliminary data.</text>
</comment>
<feature type="repeat" description="WD" evidence="6">
    <location>
        <begin position="468"/>
        <end position="511"/>
    </location>
</feature>
<keyword evidence="5" id="KW-0862">Zinc</keyword>
<evidence type="ECO:0000256" key="6">
    <source>
        <dbReference type="PROSITE-ProRule" id="PRU00221"/>
    </source>
</evidence>
<feature type="coiled-coil region" evidence="7">
    <location>
        <begin position="202"/>
        <end position="343"/>
    </location>
</feature>
<gene>
    <name evidence="9" type="ORF">RFI_23708</name>
</gene>
<feature type="repeat" description="WD" evidence="6">
    <location>
        <begin position="420"/>
        <end position="467"/>
    </location>
</feature>
<dbReference type="CDD" id="cd00200">
    <property type="entry name" value="WD40"/>
    <property type="match status" value="1"/>
</dbReference>
<organism evidence="9 10">
    <name type="scientific">Reticulomyxa filosa</name>
    <dbReference type="NCBI Taxonomy" id="46433"/>
    <lineage>
        <taxon>Eukaryota</taxon>
        <taxon>Sar</taxon>
        <taxon>Rhizaria</taxon>
        <taxon>Retaria</taxon>
        <taxon>Foraminifera</taxon>
        <taxon>Monothalamids</taxon>
        <taxon>Reticulomyxidae</taxon>
        <taxon>Reticulomyxa</taxon>
    </lineage>
</organism>
<dbReference type="Pfam" id="PF02176">
    <property type="entry name" value="zf-TRAF"/>
    <property type="match status" value="1"/>
</dbReference>
<keyword evidence="1 6" id="KW-0853">WD repeat</keyword>
<evidence type="ECO:0000259" key="8">
    <source>
        <dbReference type="Pfam" id="PF02176"/>
    </source>
</evidence>
<dbReference type="InterPro" id="IPR001680">
    <property type="entry name" value="WD40_rpt"/>
</dbReference>
<keyword evidence="2" id="KW-0479">Metal-binding</keyword>
<keyword evidence="10" id="KW-1185">Reference proteome</keyword>
<name>X6MKQ0_RETFI</name>
<accession>X6MKQ0</accession>
<evidence type="ECO:0000313" key="9">
    <source>
        <dbReference type="EMBL" id="ETO13660.1"/>
    </source>
</evidence>
<dbReference type="GO" id="GO:0004674">
    <property type="term" value="F:protein serine/threonine kinase activity"/>
    <property type="evidence" value="ECO:0007669"/>
    <property type="project" value="UniProtKB-KW"/>
</dbReference>
<dbReference type="SUPFAM" id="SSF50978">
    <property type="entry name" value="WD40 repeat-like"/>
    <property type="match status" value="1"/>
</dbReference>
<evidence type="ECO:0000313" key="10">
    <source>
        <dbReference type="Proteomes" id="UP000023152"/>
    </source>
</evidence>
<sequence>MSKVDDEKNNEEIRIGVAPVSVDQSCFSKNWILQLNQQEQIENFICLICKQVANNPIEIDCPQHQDLDESFLVGEKCLKEFLKTNPDSCPVQPHSDCVYAQTKVARRHIGALKVTCPLQFQKDSQMSTQGRQQEREENKKIVCDFKGKIKELYDHLNSVCPLKLLDCWYKPFGCKYTCLRHELQEHLASEVKLHFDLTVNFVESLQQTIRCYQEEKKQIKSEGNTELNNENISLKKEILKLQQDILQANSSKQALLPEIETLKKELDEARKVNDLKQKELLEKDNEIKKVQRESQQELLKLRVDIENLRKSFIEKEDRYNGVIKNLQEKNEKFTQNIQENKDERKDNDKFLSSNSKGASVFSFELFCSSSKLLKTFKGHTSYVWSIDYAIVNDSLFICSGSNDKTVCVWDVDTNKQIQSFNGHSQVVYCVKFSSYHYHNHRQNVICSSSADKTIRFWNVETAKEFQVLNGHTSEVYGIQLSSFYNGRYLCSGSGDRTIRLWDVETSKSLHIFNGHTNLVWCVEFSPPQSIDNSNANKSNSIGVIGGSGYTLCSGSDDKTIRLYDVETAKELTVFKGHEGL</sequence>
<dbReference type="PRINTS" id="PR00320">
    <property type="entry name" value="GPROTEINBRPT"/>
</dbReference>
<keyword evidence="9" id="KW-0808">Transferase</keyword>
<evidence type="ECO:0000256" key="3">
    <source>
        <dbReference type="ARBA" id="ARBA00022737"/>
    </source>
</evidence>
<dbReference type="InterPro" id="IPR015943">
    <property type="entry name" value="WD40/YVTN_repeat-like_dom_sf"/>
</dbReference>
<feature type="repeat" description="WD" evidence="6">
    <location>
        <begin position="376"/>
        <end position="419"/>
    </location>
</feature>
<dbReference type="Proteomes" id="UP000023152">
    <property type="component" value="Unassembled WGS sequence"/>
</dbReference>
<dbReference type="PROSITE" id="PS50294">
    <property type="entry name" value="WD_REPEATS_REGION"/>
    <property type="match status" value="3"/>
</dbReference>
<dbReference type="Gene3D" id="3.30.40.10">
    <property type="entry name" value="Zinc/RING finger domain, C3HC4 (zinc finger)"/>
    <property type="match status" value="1"/>
</dbReference>
<evidence type="ECO:0000256" key="1">
    <source>
        <dbReference type="ARBA" id="ARBA00022574"/>
    </source>
</evidence>
<dbReference type="PROSITE" id="PS50082">
    <property type="entry name" value="WD_REPEATS_2"/>
    <property type="match status" value="3"/>
</dbReference>
<dbReference type="AlphaFoldDB" id="X6MKQ0"/>
<dbReference type="InterPro" id="IPR013083">
    <property type="entry name" value="Znf_RING/FYVE/PHD"/>
</dbReference>